<dbReference type="EMBL" id="CP001359">
    <property type="protein sequence ID" value="ACL67806.1"/>
    <property type="molecule type" value="Genomic_DNA"/>
</dbReference>
<proteinExistence type="predicted"/>
<dbReference type="InterPro" id="IPR046357">
    <property type="entry name" value="PPIase_dom_sf"/>
</dbReference>
<dbReference type="InterPro" id="IPR000297">
    <property type="entry name" value="PPIase_PpiC"/>
</dbReference>
<dbReference type="Gene3D" id="1.10.4030.10">
    <property type="entry name" value="Porin chaperone SurA, peptide-binding domain"/>
    <property type="match status" value="1"/>
</dbReference>
<dbReference type="InterPro" id="IPR027304">
    <property type="entry name" value="Trigger_fact/SurA_dom_sf"/>
</dbReference>
<dbReference type="Pfam" id="PF13624">
    <property type="entry name" value="SurA_N_3"/>
    <property type="match status" value="1"/>
</dbReference>
<dbReference type="InterPro" id="IPR050245">
    <property type="entry name" value="PrsA_foldase"/>
</dbReference>
<keyword evidence="4" id="KW-1185">Reference proteome</keyword>
<sequence length="317" mass="34695">MRPALAPILIATALAAGCGRCGGARSGERPAPGAVAVVNGEPIAPDAVARELRDAQAGAEGQGQATGDVLRRRVLDDLVDRALLLQQARARSIVVGQDQVERAFLRLRAEYPGTHFDDLLAQERLSQAELKARLKDQLTVERLFEQEVFPQVQVVDAEVERYYAEHGAEFQEPERVHVLQIVVASREEAAQVREKLRRNPQTFAEVARRSSIAPEGKSGGDLGLIGRGAGFPEVFDTCFSLPVNVISDVTPSPYGFHLFKVVEKKPAQRRTLEQARAEIAEKLGREKRAGAQAEYLEALRKRAQIDIDEKALAAVTP</sequence>
<dbReference type="Gene3D" id="3.10.50.40">
    <property type="match status" value="1"/>
</dbReference>
<dbReference type="HOGENOM" id="CLU_034646_5_3_7"/>
<dbReference type="GO" id="GO:0003755">
    <property type="term" value="F:peptidyl-prolyl cis-trans isomerase activity"/>
    <property type="evidence" value="ECO:0007669"/>
    <property type="project" value="UniProtKB-KW"/>
</dbReference>
<protein>
    <submittedName>
        <fullName evidence="3">PpiC-type peptidyl-prolyl cis-trans isomerase</fullName>
    </submittedName>
</protein>
<evidence type="ECO:0000313" key="4">
    <source>
        <dbReference type="Proteomes" id="UP000007089"/>
    </source>
</evidence>
<dbReference type="AlphaFoldDB" id="B8JCT6"/>
<dbReference type="PROSITE" id="PS51257">
    <property type="entry name" value="PROKAR_LIPOPROTEIN"/>
    <property type="match status" value="1"/>
</dbReference>
<feature type="domain" description="PpiC" evidence="2">
    <location>
        <begin position="173"/>
        <end position="263"/>
    </location>
</feature>
<dbReference type="RefSeq" id="WP_015935484.1">
    <property type="nucleotide sequence ID" value="NC_011891.1"/>
</dbReference>
<reference evidence="3" key="1">
    <citation type="submission" date="2009-01" db="EMBL/GenBank/DDBJ databases">
        <title>Complete sequence of Anaeromyxobacter dehalogenans 2CP-1.</title>
        <authorList>
            <consortium name="US DOE Joint Genome Institute"/>
            <person name="Lucas S."/>
            <person name="Copeland A."/>
            <person name="Lapidus A."/>
            <person name="Glavina del Rio T."/>
            <person name="Dalin E."/>
            <person name="Tice H."/>
            <person name="Bruce D."/>
            <person name="Goodwin L."/>
            <person name="Pitluck S."/>
            <person name="Saunders E."/>
            <person name="Brettin T."/>
            <person name="Detter J.C."/>
            <person name="Han C."/>
            <person name="Larimer F."/>
            <person name="Land M."/>
            <person name="Hauser L."/>
            <person name="Kyrpides N."/>
            <person name="Ovchinnikova G."/>
            <person name="Beliaev A.S."/>
            <person name="Richardson P."/>
        </authorList>
    </citation>
    <scope>NUCLEOTIDE SEQUENCE</scope>
    <source>
        <strain evidence="3">2CP-1</strain>
    </source>
</reference>
<gene>
    <name evidence="3" type="ordered locus">A2cp1_4489</name>
</gene>
<dbReference type="KEGG" id="acp:A2cp1_4489"/>
<dbReference type="Pfam" id="PF13145">
    <property type="entry name" value="Rotamase_2"/>
    <property type="match status" value="1"/>
</dbReference>
<evidence type="ECO:0000259" key="2">
    <source>
        <dbReference type="PROSITE" id="PS50198"/>
    </source>
</evidence>
<dbReference type="Proteomes" id="UP000007089">
    <property type="component" value="Chromosome"/>
</dbReference>
<dbReference type="PANTHER" id="PTHR47245">
    <property type="entry name" value="PEPTIDYLPROLYL ISOMERASE"/>
    <property type="match status" value="1"/>
</dbReference>
<keyword evidence="1" id="KW-0697">Rotamase</keyword>
<accession>B8JCT6</accession>
<organism evidence="3 4">
    <name type="scientific">Anaeromyxobacter dehalogenans (strain ATCC BAA-258 / DSM 21875 / 2CP-1)</name>
    <dbReference type="NCBI Taxonomy" id="455488"/>
    <lineage>
        <taxon>Bacteria</taxon>
        <taxon>Pseudomonadati</taxon>
        <taxon>Myxococcota</taxon>
        <taxon>Myxococcia</taxon>
        <taxon>Myxococcales</taxon>
        <taxon>Cystobacterineae</taxon>
        <taxon>Anaeromyxobacteraceae</taxon>
        <taxon>Anaeromyxobacter</taxon>
    </lineage>
</organism>
<evidence type="ECO:0000256" key="1">
    <source>
        <dbReference type="PROSITE-ProRule" id="PRU00278"/>
    </source>
</evidence>
<dbReference type="PROSITE" id="PS50198">
    <property type="entry name" value="PPIC_PPIASE_2"/>
    <property type="match status" value="1"/>
</dbReference>
<dbReference type="SUPFAM" id="SSF109998">
    <property type="entry name" value="Triger factor/SurA peptide-binding domain-like"/>
    <property type="match status" value="1"/>
</dbReference>
<name>B8JCT6_ANAD2</name>
<dbReference type="PANTHER" id="PTHR47245:SF2">
    <property type="entry name" value="PEPTIDYL-PROLYL CIS-TRANS ISOMERASE HP_0175-RELATED"/>
    <property type="match status" value="1"/>
</dbReference>
<dbReference type="SUPFAM" id="SSF54534">
    <property type="entry name" value="FKBP-like"/>
    <property type="match status" value="1"/>
</dbReference>
<keyword evidence="1 3" id="KW-0413">Isomerase</keyword>
<evidence type="ECO:0000313" key="3">
    <source>
        <dbReference type="EMBL" id="ACL67806.1"/>
    </source>
</evidence>